<dbReference type="SUPFAM" id="SSF46785">
    <property type="entry name" value="Winged helix' DNA-binding domain"/>
    <property type="match status" value="1"/>
</dbReference>
<keyword evidence="4" id="KW-0804">Transcription</keyword>
<dbReference type="RefSeq" id="WP_164626158.1">
    <property type="nucleotide sequence ID" value="NZ_JAAIVJ010000007.1"/>
</dbReference>
<sequence>MPLRFTLRQLEYFVAVGETGSIALASEKLHVSSPTISAAIAQLEAEFGLQLFVRQHARGLALTQAGRQLRAKAGQVLAEAEAMNRLVGEIAGNVRGSLAIGCLLTFAQILVPQLRRGFEDAHPMVQIRQYEMHQQQIFDALRAGEIDVALTYDLAIPDDLVFVPLVSLPPYVLFPEDHPLADQPQVTAEMLQDHPMVLLDLPLSSDYFLSFFRLSGLKPLIAERTRDMAVMRSLVANGYGYSIANIRPLNDLAPDGRRLRYVPMVGPVKPMMLGIVMAKAADSVLTVSAFVDHCRAAVTDASVPGLTMPAPK</sequence>
<dbReference type="AlphaFoldDB" id="A0A6M0QWM4"/>
<comment type="caution">
    <text evidence="6">The sequence shown here is derived from an EMBL/GenBank/DDBJ whole genome shotgun (WGS) entry which is preliminary data.</text>
</comment>
<keyword evidence="3" id="KW-0238">DNA-binding</keyword>
<dbReference type="SUPFAM" id="SSF53850">
    <property type="entry name" value="Periplasmic binding protein-like II"/>
    <property type="match status" value="1"/>
</dbReference>
<dbReference type="InterPro" id="IPR000847">
    <property type="entry name" value="LysR_HTH_N"/>
</dbReference>
<evidence type="ECO:0000313" key="6">
    <source>
        <dbReference type="EMBL" id="NEY91073.1"/>
    </source>
</evidence>
<evidence type="ECO:0000256" key="3">
    <source>
        <dbReference type="ARBA" id="ARBA00023125"/>
    </source>
</evidence>
<dbReference type="CDD" id="cd08412">
    <property type="entry name" value="PBP2_PAO1_like"/>
    <property type="match status" value="1"/>
</dbReference>
<accession>A0A6M0QWM4</accession>
<keyword evidence="7" id="KW-1185">Reference proteome</keyword>
<evidence type="ECO:0000256" key="4">
    <source>
        <dbReference type="ARBA" id="ARBA00023163"/>
    </source>
</evidence>
<evidence type="ECO:0000259" key="5">
    <source>
        <dbReference type="PROSITE" id="PS50931"/>
    </source>
</evidence>
<dbReference type="GO" id="GO:0032993">
    <property type="term" value="C:protein-DNA complex"/>
    <property type="evidence" value="ECO:0007669"/>
    <property type="project" value="TreeGrafter"/>
</dbReference>
<dbReference type="GO" id="GO:0003677">
    <property type="term" value="F:DNA binding"/>
    <property type="evidence" value="ECO:0007669"/>
    <property type="project" value="UniProtKB-KW"/>
</dbReference>
<evidence type="ECO:0000256" key="1">
    <source>
        <dbReference type="ARBA" id="ARBA00009437"/>
    </source>
</evidence>
<dbReference type="Proteomes" id="UP000477782">
    <property type="component" value="Unassembled WGS sequence"/>
</dbReference>
<dbReference type="PANTHER" id="PTHR30346:SF0">
    <property type="entry name" value="HCA OPERON TRANSCRIPTIONAL ACTIVATOR HCAR"/>
    <property type="match status" value="1"/>
</dbReference>
<name>A0A6M0QWM4_9RHOB</name>
<comment type="similarity">
    <text evidence="1">Belongs to the LysR transcriptional regulatory family.</text>
</comment>
<dbReference type="GO" id="GO:0003700">
    <property type="term" value="F:DNA-binding transcription factor activity"/>
    <property type="evidence" value="ECO:0007669"/>
    <property type="project" value="InterPro"/>
</dbReference>
<proteinExistence type="inferred from homology"/>
<dbReference type="InterPro" id="IPR036388">
    <property type="entry name" value="WH-like_DNA-bd_sf"/>
</dbReference>
<dbReference type="FunFam" id="1.10.10.10:FF:000001">
    <property type="entry name" value="LysR family transcriptional regulator"/>
    <property type="match status" value="1"/>
</dbReference>
<dbReference type="Pfam" id="PF00126">
    <property type="entry name" value="HTH_1"/>
    <property type="match status" value="1"/>
</dbReference>
<dbReference type="PANTHER" id="PTHR30346">
    <property type="entry name" value="TRANSCRIPTIONAL DUAL REGULATOR HCAR-RELATED"/>
    <property type="match status" value="1"/>
</dbReference>
<feature type="domain" description="HTH lysR-type" evidence="5">
    <location>
        <begin position="5"/>
        <end position="63"/>
    </location>
</feature>
<dbReference type="EMBL" id="JAAIVJ010000007">
    <property type="protein sequence ID" value="NEY91073.1"/>
    <property type="molecule type" value="Genomic_DNA"/>
</dbReference>
<gene>
    <name evidence="6" type="ORF">G4Z14_12265</name>
</gene>
<dbReference type="Pfam" id="PF03466">
    <property type="entry name" value="LysR_substrate"/>
    <property type="match status" value="1"/>
</dbReference>
<dbReference type="PROSITE" id="PS50931">
    <property type="entry name" value="HTH_LYSR"/>
    <property type="match status" value="1"/>
</dbReference>
<dbReference type="Gene3D" id="3.40.190.10">
    <property type="entry name" value="Periplasmic binding protein-like II"/>
    <property type="match status" value="2"/>
</dbReference>
<evidence type="ECO:0000256" key="2">
    <source>
        <dbReference type="ARBA" id="ARBA00023015"/>
    </source>
</evidence>
<dbReference type="Gene3D" id="1.10.10.10">
    <property type="entry name" value="Winged helix-like DNA-binding domain superfamily/Winged helix DNA-binding domain"/>
    <property type="match status" value="1"/>
</dbReference>
<dbReference type="InterPro" id="IPR036390">
    <property type="entry name" value="WH_DNA-bd_sf"/>
</dbReference>
<protein>
    <submittedName>
        <fullName evidence="6">LysR family transcriptional regulator</fullName>
    </submittedName>
</protein>
<keyword evidence="2" id="KW-0805">Transcription regulation</keyword>
<reference evidence="6 7" key="1">
    <citation type="submission" date="2020-02" db="EMBL/GenBank/DDBJ databases">
        <authorList>
            <person name="Chen W.-M."/>
        </authorList>
    </citation>
    <scope>NUCLEOTIDE SEQUENCE [LARGE SCALE GENOMIC DNA]</scope>
    <source>
        <strain evidence="6 7">KMS-5</strain>
    </source>
</reference>
<evidence type="ECO:0000313" key="7">
    <source>
        <dbReference type="Proteomes" id="UP000477782"/>
    </source>
</evidence>
<organism evidence="6 7">
    <name type="scientific">Tabrizicola oligotrophica</name>
    <dbReference type="NCBI Taxonomy" id="2710650"/>
    <lineage>
        <taxon>Bacteria</taxon>
        <taxon>Pseudomonadati</taxon>
        <taxon>Pseudomonadota</taxon>
        <taxon>Alphaproteobacteria</taxon>
        <taxon>Rhodobacterales</taxon>
        <taxon>Paracoccaceae</taxon>
        <taxon>Tabrizicola</taxon>
    </lineage>
</organism>
<dbReference type="PRINTS" id="PR00039">
    <property type="entry name" value="HTHLYSR"/>
</dbReference>
<dbReference type="InterPro" id="IPR005119">
    <property type="entry name" value="LysR_subst-bd"/>
</dbReference>